<dbReference type="AlphaFoldDB" id="A0AAV8Z6S4"/>
<dbReference type="GO" id="GO:0005615">
    <property type="term" value="C:extracellular space"/>
    <property type="evidence" value="ECO:0007669"/>
    <property type="project" value="TreeGrafter"/>
</dbReference>
<evidence type="ECO:0000259" key="7">
    <source>
        <dbReference type="PROSITE" id="PS50240"/>
    </source>
</evidence>
<dbReference type="InterPro" id="IPR043504">
    <property type="entry name" value="Peptidase_S1_PA_chymotrypsin"/>
</dbReference>
<evidence type="ECO:0000313" key="8">
    <source>
        <dbReference type="EMBL" id="KAJ8959740.1"/>
    </source>
</evidence>
<dbReference type="InterPro" id="IPR001314">
    <property type="entry name" value="Peptidase_S1A"/>
</dbReference>
<reference evidence="8" key="1">
    <citation type="journal article" date="2023" name="Insect Mol. Biol.">
        <title>Genome sequencing provides insights into the evolution of gene families encoding plant cell wall-degrading enzymes in longhorned beetles.</title>
        <authorList>
            <person name="Shin N.R."/>
            <person name="Okamura Y."/>
            <person name="Kirsch R."/>
            <person name="Pauchet Y."/>
        </authorList>
    </citation>
    <scope>NUCLEOTIDE SEQUENCE</scope>
    <source>
        <strain evidence="8">RBIC_L_NR</strain>
    </source>
</reference>
<dbReference type="PANTHER" id="PTHR24264">
    <property type="entry name" value="TRYPSIN-RELATED"/>
    <property type="match status" value="1"/>
</dbReference>
<dbReference type="InterPro" id="IPR001254">
    <property type="entry name" value="Trypsin_dom"/>
</dbReference>
<feature type="domain" description="Peptidase S1" evidence="7">
    <location>
        <begin position="15"/>
        <end position="164"/>
    </location>
</feature>
<evidence type="ECO:0000256" key="1">
    <source>
        <dbReference type="ARBA" id="ARBA00004613"/>
    </source>
</evidence>
<protein>
    <recommendedName>
        <fullName evidence="7">Peptidase S1 domain-containing protein</fullName>
    </recommendedName>
</protein>
<dbReference type="EMBL" id="JANEYF010001674">
    <property type="protein sequence ID" value="KAJ8959740.1"/>
    <property type="molecule type" value="Genomic_DNA"/>
</dbReference>
<proteinExistence type="predicted"/>
<name>A0AAV8Z6S4_9CUCU</name>
<dbReference type="PANTHER" id="PTHR24264:SF65">
    <property type="entry name" value="SRCR DOMAIN-CONTAINING PROTEIN"/>
    <property type="match status" value="1"/>
</dbReference>
<evidence type="ECO:0000256" key="2">
    <source>
        <dbReference type="ARBA" id="ARBA00022525"/>
    </source>
</evidence>
<evidence type="ECO:0000313" key="9">
    <source>
        <dbReference type="Proteomes" id="UP001162156"/>
    </source>
</evidence>
<keyword evidence="5" id="KW-0720">Serine protease</keyword>
<dbReference type="InterPro" id="IPR009003">
    <property type="entry name" value="Peptidase_S1_PA"/>
</dbReference>
<organism evidence="8 9">
    <name type="scientific">Rhamnusium bicolor</name>
    <dbReference type="NCBI Taxonomy" id="1586634"/>
    <lineage>
        <taxon>Eukaryota</taxon>
        <taxon>Metazoa</taxon>
        <taxon>Ecdysozoa</taxon>
        <taxon>Arthropoda</taxon>
        <taxon>Hexapoda</taxon>
        <taxon>Insecta</taxon>
        <taxon>Pterygota</taxon>
        <taxon>Neoptera</taxon>
        <taxon>Endopterygota</taxon>
        <taxon>Coleoptera</taxon>
        <taxon>Polyphaga</taxon>
        <taxon>Cucujiformia</taxon>
        <taxon>Chrysomeloidea</taxon>
        <taxon>Cerambycidae</taxon>
        <taxon>Lepturinae</taxon>
        <taxon>Rhagiini</taxon>
        <taxon>Rhamnusium</taxon>
    </lineage>
</organism>
<comment type="subcellular location">
    <subcellularLocation>
        <location evidence="1">Secreted</location>
    </subcellularLocation>
</comment>
<dbReference type="PROSITE" id="PS50240">
    <property type="entry name" value="TRYPSIN_DOM"/>
    <property type="match status" value="1"/>
</dbReference>
<dbReference type="PRINTS" id="PR00722">
    <property type="entry name" value="CHYMOTRYPSIN"/>
</dbReference>
<dbReference type="Proteomes" id="UP001162156">
    <property type="component" value="Unassembled WGS sequence"/>
</dbReference>
<evidence type="ECO:0000256" key="3">
    <source>
        <dbReference type="ARBA" id="ARBA00022670"/>
    </source>
</evidence>
<keyword evidence="4" id="KW-0378">Hydrolase</keyword>
<dbReference type="GO" id="GO:0006508">
    <property type="term" value="P:proteolysis"/>
    <property type="evidence" value="ECO:0007669"/>
    <property type="project" value="UniProtKB-KW"/>
</dbReference>
<accession>A0AAV8Z6S4</accession>
<dbReference type="GO" id="GO:0004252">
    <property type="term" value="F:serine-type endopeptidase activity"/>
    <property type="evidence" value="ECO:0007669"/>
    <property type="project" value="InterPro"/>
</dbReference>
<dbReference type="Pfam" id="PF00089">
    <property type="entry name" value="Trypsin"/>
    <property type="match status" value="1"/>
</dbReference>
<dbReference type="SMART" id="SM00020">
    <property type="entry name" value="Tryp_SPc"/>
    <property type="match status" value="1"/>
</dbReference>
<keyword evidence="9" id="KW-1185">Reference proteome</keyword>
<evidence type="ECO:0000256" key="6">
    <source>
        <dbReference type="ARBA" id="ARBA00023157"/>
    </source>
</evidence>
<keyword evidence="6" id="KW-1015">Disulfide bond</keyword>
<dbReference type="FunFam" id="2.40.10.10:FF:000010">
    <property type="entry name" value="Kallikrein related peptidase 11"/>
    <property type="match status" value="1"/>
</dbReference>
<gene>
    <name evidence="8" type="ORF">NQ314_006165</name>
</gene>
<dbReference type="PROSITE" id="PS00135">
    <property type="entry name" value="TRYPSIN_SER"/>
    <property type="match status" value="1"/>
</dbReference>
<comment type="caution">
    <text evidence="8">The sequence shown here is derived from an EMBL/GenBank/DDBJ whole genome shotgun (WGS) entry which is preliminary data.</text>
</comment>
<dbReference type="InterPro" id="IPR050127">
    <property type="entry name" value="Serine_Proteases_S1"/>
</dbReference>
<sequence>MQTTSLYELGPQTSHFDFDTGEFDIALLQLSSSVTITNSKPIGLASSRPAVGQNATISGWGRINENDSSLGNEILQVVDVPIVSQEDCQAAYSPFGGISDSMLCAGYLEEGGKDACVGDSGGPLVVDGLLSGIISFGIGCAEPKYPGVYTSVSDLADWIRTHITD</sequence>
<keyword evidence="2" id="KW-0964">Secreted</keyword>
<keyword evidence="3" id="KW-0645">Protease</keyword>
<dbReference type="CDD" id="cd00190">
    <property type="entry name" value="Tryp_SPc"/>
    <property type="match status" value="1"/>
</dbReference>
<dbReference type="SUPFAM" id="SSF50494">
    <property type="entry name" value="Trypsin-like serine proteases"/>
    <property type="match status" value="1"/>
</dbReference>
<evidence type="ECO:0000256" key="4">
    <source>
        <dbReference type="ARBA" id="ARBA00022801"/>
    </source>
</evidence>
<evidence type="ECO:0000256" key="5">
    <source>
        <dbReference type="ARBA" id="ARBA00022825"/>
    </source>
</evidence>
<dbReference type="Gene3D" id="2.40.10.10">
    <property type="entry name" value="Trypsin-like serine proteases"/>
    <property type="match status" value="2"/>
</dbReference>
<dbReference type="InterPro" id="IPR033116">
    <property type="entry name" value="TRYPSIN_SER"/>
</dbReference>